<evidence type="ECO:0000313" key="4">
    <source>
        <dbReference type="Proteomes" id="UP000759131"/>
    </source>
</evidence>
<sequence length="502" mass="56762">MLKAITLSVVILLICGGLVSANYDPDDDAFVKLFCDPGKTDASIIGKIIDCENNYKKVLSADLNALRNKLDKISHEKCLKKAGDVSAFKKVDLTKTEYKTILIERCDEGYDKCVLDLIKNNTKFHQDVQTALKQRNQQEFKKLLLMITGSVASSTLKASNSENQLFGNSIGAAVGVLLGSLVSLSISARDVSARLFLLLMGYHNDSPFAPLNGLYWLIGGIIGPHFGEFEKIFCNPDKTDSIMVTKVIECHDKHEKSQSAELKALDKKIEKACLKQCSGKSGDMSAYKKVDLTKVDLKDMLIEECDPGYYKYKTDSAKVIMVNECEDKYRSTMTAEAKALAIKIEQVFHKNCLGKVGDMSKFTKNILDSEELDQIEDTEEKTIENRVENIEKLLQTLISEKNTTKRYVKHKANYQNRSTTHHNRSTAHQNRPFTKRFRNSNGFSPENDRRNDRHSRNTDHFLGDRNQQYIMIPNTGQRYVPTIPVHVSQPTPQLQPIQQFMQ</sequence>
<name>A0A7R9KHU9_9ACAR</name>
<feature type="signal peptide" evidence="2">
    <location>
        <begin position="1"/>
        <end position="21"/>
    </location>
</feature>
<feature type="chain" id="PRO_5036210947" evidence="2">
    <location>
        <begin position="22"/>
        <end position="502"/>
    </location>
</feature>
<evidence type="ECO:0000313" key="3">
    <source>
        <dbReference type="EMBL" id="CAD7622165.1"/>
    </source>
</evidence>
<proteinExistence type="predicted"/>
<protein>
    <submittedName>
        <fullName evidence="3">Uncharacterized protein</fullName>
    </submittedName>
</protein>
<evidence type="ECO:0000256" key="1">
    <source>
        <dbReference type="SAM" id="MobiDB-lite"/>
    </source>
</evidence>
<keyword evidence="2" id="KW-0732">Signal</keyword>
<feature type="region of interest" description="Disordered" evidence="1">
    <location>
        <begin position="417"/>
        <end position="465"/>
    </location>
</feature>
<dbReference type="AlphaFoldDB" id="A0A7R9KHU9"/>
<feature type="compositionally biased region" description="Basic and acidic residues" evidence="1">
    <location>
        <begin position="446"/>
        <end position="463"/>
    </location>
</feature>
<dbReference type="Proteomes" id="UP000759131">
    <property type="component" value="Unassembled WGS sequence"/>
</dbReference>
<gene>
    <name evidence="3" type="ORF">OSB1V03_LOCUS2632</name>
</gene>
<dbReference type="EMBL" id="OC855529">
    <property type="protein sequence ID" value="CAD7622165.1"/>
    <property type="molecule type" value="Genomic_DNA"/>
</dbReference>
<reference evidence="3" key="1">
    <citation type="submission" date="2020-11" db="EMBL/GenBank/DDBJ databases">
        <authorList>
            <person name="Tran Van P."/>
        </authorList>
    </citation>
    <scope>NUCLEOTIDE SEQUENCE</scope>
</reference>
<accession>A0A7R9KHU9</accession>
<organism evidence="3">
    <name type="scientific">Medioppia subpectinata</name>
    <dbReference type="NCBI Taxonomy" id="1979941"/>
    <lineage>
        <taxon>Eukaryota</taxon>
        <taxon>Metazoa</taxon>
        <taxon>Ecdysozoa</taxon>
        <taxon>Arthropoda</taxon>
        <taxon>Chelicerata</taxon>
        <taxon>Arachnida</taxon>
        <taxon>Acari</taxon>
        <taxon>Acariformes</taxon>
        <taxon>Sarcoptiformes</taxon>
        <taxon>Oribatida</taxon>
        <taxon>Brachypylina</taxon>
        <taxon>Oppioidea</taxon>
        <taxon>Oppiidae</taxon>
        <taxon>Medioppia</taxon>
    </lineage>
</organism>
<evidence type="ECO:0000256" key="2">
    <source>
        <dbReference type="SAM" id="SignalP"/>
    </source>
</evidence>
<dbReference type="EMBL" id="CAJPIZ010000954">
    <property type="protein sequence ID" value="CAG2102595.1"/>
    <property type="molecule type" value="Genomic_DNA"/>
</dbReference>
<keyword evidence="4" id="KW-1185">Reference proteome</keyword>